<accession>A0AAE2RCF1</accession>
<evidence type="ECO:0000313" key="2">
    <source>
        <dbReference type="Proteomes" id="UP000655037"/>
    </source>
</evidence>
<evidence type="ECO:0000313" key="1">
    <source>
        <dbReference type="EMBL" id="MBF2715079.1"/>
    </source>
</evidence>
<dbReference type="Proteomes" id="UP000655037">
    <property type="component" value="Unassembled WGS sequence"/>
</dbReference>
<organism evidence="1 2">
    <name type="scientific">Agrobacterium vitis</name>
    <name type="common">Rhizobium vitis</name>
    <dbReference type="NCBI Taxonomy" id="373"/>
    <lineage>
        <taxon>Bacteria</taxon>
        <taxon>Pseudomonadati</taxon>
        <taxon>Pseudomonadota</taxon>
        <taxon>Alphaproteobacteria</taxon>
        <taxon>Hyphomicrobiales</taxon>
        <taxon>Rhizobiaceae</taxon>
        <taxon>Rhizobium/Agrobacterium group</taxon>
        <taxon>Agrobacterium</taxon>
    </lineage>
</organism>
<proteinExistence type="predicted"/>
<sequence length="251" mass="27007">MKKLLLVLIAIVILGGAAAWALMERDTSAVLQWQQRAETKAELQALIDFKKWLEAQKTAHDPLSTRAFLSRSMLDNILAAFDNTQLKLPEAPDVALFVKSVRADFRPGFPGLAIAATAERSGVTADVSTVARIEPVFDGGTLRLKIHIDSLVPRISWRFLDFSVGGLVRDLTQAKVVDAINKADALGAVSIPLSHTETFALPTTQIPFSTVGMNAAVTLPAVSGTVTAQLTRIVAMPEGIYVYATLNTGAR</sequence>
<dbReference type="AlphaFoldDB" id="A0AAE2RCF1"/>
<comment type="caution">
    <text evidence="1">The sequence shown here is derived from an EMBL/GenBank/DDBJ whole genome shotgun (WGS) entry which is preliminary data.</text>
</comment>
<name>A0AAE2RCF1_AGRVI</name>
<dbReference type="RefSeq" id="WP_194416519.1">
    <property type="nucleotide sequence ID" value="NZ_JACXXJ020000005.1"/>
</dbReference>
<gene>
    <name evidence="1" type="ORF">IEI95_012740</name>
</gene>
<protein>
    <submittedName>
        <fullName evidence="1">Uncharacterized protein</fullName>
    </submittedName>
</protein>
<reference evidence="1" key="1">
    <citation type="submission" date="2020-11" db="EMBL/GenBank/DDBJ databases">
        <title>Agrobacterium vitis strain K377 genome.</title>
        <authorList>
            <person name="Xi H."/>
        </authorList>
    </citation>
    <scope>NUCLEOTIDE SEQUENCE</scope>
    <source>
        <strain evidence="1">K377</strain>
    </source>
</reference>
<dbReference type="EMBL" id="JACXXJ020000005">
    <property type="protein sequence ID" value="MBF2715079.1"/>
    <property type="molecule type" value="Genomic_DNA"/>
</dbReference>